<comment type="caution">
    <text evidence="6">The sequence shown here is derived from an EMBL/GenBank/DDBJ whole genome shotgun (WGS) entry which is preliminary data.</text>
</comment>
<dbReference type="InterPro" id="IPR056033">
    <property type="entry name" value="DUF7614"/>
</dbReference>
<dbReference type="AlphaFoldDB" id="A0AA39YU54"/>
<proteinExistence type="predicted"/>
<feature type="compositionally biased region" description="Low complexity" evidence="1">
    <location>
        <begin position="260"/>
        <end position="271"/>
    </location>
</feature>
<feature type="compositionally biased region" description="Basic and acidic residues" evidence="1">
    <location>
        <begin position="27"/>
        <end position="37"/>
    </location>
</feature>
<feature type="region of interest" description="Disordered" evidence="1">
    <location>
        <begin position="258"/>
        <end position="382"/>
    </location>
</feature>
<dbReference type="InterPro" id="IPR056032">
    <property type="entry name" value="DUF7613"/>
</dbReference>
<dbReference type="Pfam" id="PF24588">
    <property type="entry name" value="DUF7613"/>
    <property type="match status" value="1"/>
</dbReference>
<evidence type="ECO:0000313" key="7">
    <source>
        <dbReference type="Proteomes" id="UP001174936"/>
    </source>
</evidence>
<feature type="compositionally biased region" description="Low complexity" evidence="1">
    <location>
        <begin position="364"/>
        <end position="374"/>
    </location>
</feature>
<feature type="domain" description="DUF7613" evidence="4">
    <location>
        <begin position="887"/>
        <end position="1038"/>
    </location>
</feature>
<evidence type="ECO:0000313" key="6">
    <source>
        <dbReference type="EMBL" id="KAK0657510.1"/>
    </source>
</evidence>
<sequence length="1195" mass="132163">MENVHPPMAVQDDSRASKRGRIMGKLFGRDRERKVSQEDATQSTEDLNDFLRGPSDTLQVAHAGPPTLARLDLSSVTRYPNALDVQGGHLQQQDLALRPRSHNSNARPKKGLAVRFVDTYPEVIGTGGDECELPTVEISKRRKPRPPAVTAATAPVRPLETGGASNRPSLDLQGNNGGIGPGQLRRVQTGFTGPPAAPGVPEPSVLPAGRNVPARFLDSPVVSHDEKRRSFIEIHQAEMREAEGLAFAKAVRTGTDLSHHSAMTSTTATESVADDAFSESPSSASAYSSQAPSLNRLSAQGPPPPIPNRLSAQGAPISSNQYAQRTPPPPPPPRRGPTTQASQMSQASFNERSQIPQPPPRSAPQGGQYQPQPQAHDNYQPETPEKLKKGAVLNHSPTSIHSVASSFNHPYAALRQESRASERDIPVAHSSPRKTSTLQDVVSAAADDALSDFVARTRHLFELFRLHSESVRPLVSCSFEDLARGALWWFLTGRSALEVAIKDRPTNPEHQMQHERAKQQAYADLAKGWWLTEEIMPEFNDGKRAPPNAEVDEVRATIVSNLRKLAVSMKKNDFLPPEEAFLPAIVDRSIWLEYPQLNQDVISLLWGSSSSSLTEPKPTTSGMNLMEGLPLSDSPAAFCFARFRADVYLMEQGREAQQLYFPCLLSIVRPRTQPDIIFVIASQNGAVQLRISGSRSFGPTWEDVRWRSDNCTLEIRLPRGFFLVVQCSQANYKMLWNMYDYSAKVHASLYPRQDEQCIFRSTLRAFQYFDNDPQSRQFPKESTPGCDIAVFERLHREGAAAGPRTFHRGYRVAVVTGTTTKTLSGVNQAFTPQAPVQYGFLRSDTNDPALSLKFDNGRLKGNMVLSFTDEQERLRLHSLLIGAALNRDEQIFCEVPLQGIWFSERDGDANHQSLRVISSLPWQRVRVINHDNDGDRPPCVLADRLRVVYEFKEGTLTDRINVAPGELRLRLDVRNPNCLVIYRPAQTDLTIAVMEAMVHRDLPSEMNHALDVLRQTPTMRTLIFPSVSELHAFETAITGYKVLYDGVANTFAIARRRMVVPIHKKWEAGQTRIQVVQQDGVVQLLAFFDDFAHGRCMGFSLKGTDVFESFGKGSKAGLKIVDAKFPLPKPVVPGAEDAQGAAEVGFVCLDLPELPGEHDDISITFDSEQERDLVAACLPAPVKGSRMPIKIKGLS</sequence>
<dbReference type="Proteomes" id="UP001174936">
    <property type="component" value="Unassembled WGS sequence"/>
</dbReference>
<dbReference type="Pfam" id="PF24586">
    <property type="entry name" value="DUF7611"/>
    <property type="match status" value="1"/>
</dbReference>
<name>A0AA39YU54_9PEZI</name>
<evidence type="ECO:0000259" key="3">
    <source>
        <dbReference type="Pfam" id="PF24587"/>
    </source>
</evidence>
<feature type="domain" description="DUF7612" evidence="3">
    <location>
        <begin position="751"/>
        <end position="882"/>
    </location>
</feature>
<feature type="compositionally biased region" description="Polar residues" evidence="1">
    <location>
        <begin position="163"/>
        <end position="174"/>
    </location>
</feature>
<evidence type="ECO:0000259" key="5">
    <source>
        <dbReference type="Pfam" id="PF24589"/>
    </source>
</evidence>
<dbReference type="Pfam" id="PF24587">
    <property type="entry name" value="DUF7612"/>
    <property type="match status" value="1"/>
</dbReference>
<feature type="region of interest" description="Disordered" evidence="1">
    <location>
        <begin position="1"/>
        <end position="52"/>
    </location>
</feature>
<dbReference type="InterPro" id="IPR056031">
    <property type="entry name" value="DUF7612"/>
</dbReference>
<gene>
    <name evidence="6" type="ORF">B0T16DRAFT_401876</name>
</gene>
<organism evidence="6 7">
    <name type="scientific">Cercophora newfieldiana</name>
    <dbReference type="NCBI Taxonomy" id="92897"/>
    <lineage>
        <taxon>Eukaryota</taxon>
        <taxon>Fungi</taxon>
        <taxon>Dikarya</taxon>
        <taxon>Ascomycota</taxon>
        <taxon>Pezizomycotina</taxon>
        <taxon>Sordariomycetes</taxon>
        <taxon>Sordariomycetidae</taxon>
        <taxon>Sordariales</taxon>
        <taxon>Lasiosphaeriaceae</taxon>
        <taxon>Cercophora</taxon>
    </lineage>
</organism>
<feature type="compositionally biased region" description="Pro residues" evidence="1">
    <location>
        <begin position="326"/>
        <end position="335"/>
    </location>
</feature>
<reference evidence="6" key="1">
    <citation type="submission" date="2023-06" db="EMBL/GenBank/DDBJ databases">
        <title>Genome-scale phylogeny and comparative genomics of the fungal order Sordariales.</title>
        <authorList>
            <consortium name="Lawrence Berkeley National Laboratory"/>
            <person name="Hensen N."/>
            <person name="Bonometti L."/>
            <person name="Westerberg I."/>
            <person name="Brannstrom I.O."/>
            <person name="Guillou S."/>
            <person name="Cros-Aarteil S."/>
            <person name="Calhoun S."/>
            <person name="Haridas S."/>
            <person name="Kuo A."/>
            <person name="Mondo S."/>
            <person name="Pangilinan J."/>
            <person name="Riley R."/>
            <person name="Labutti K."/>
            <person name="Andreopoulos B."/>
            <person name="Lipzen A."/>
            <person name="Chen C."/>
            <person name="Yanf M."/>
            <person name="Daum C."/>
            <person name="Ng V."/>
            <person name="Clum A."/>
            <person name="Steindorff A."/>
            <person name="Ohm R."/>
            <person name="Martin F."/>
            <person name="Silar P."/>
            <person name="Natvig D."/>
            <person name="Lalanne C."/>
            <person name="Gautier V."/>
            <person name="Ament-Velasquez S.L."/>
            <person name="Kruys A."/>
            <person name="Hutchinson M.I."/>
            <person name="Powell A.J."/>
            <person name="Barry K."/>
            <person name="Miller A.N."/>
            <person name="Grigoriev I.V."/>
            <person name="Debuchy R."/>
            <person name="Gladieux P."/>
            <person name="Thoren M.H."/>
            <person name="Johannesson H."/>
        </authorList>
    </citation>
    <scope>NUCLEOTIDE SEQUENCE</scope>
    <source>
        <strain evidence="6">SMH2532-1</strain>
    </source>
</reference>
<dbReference type="InterPro" id="IPR056030">
    <property type="entry name" value="DUF7611"/>
</dbReference>
<evidence type="ECO:0000259" key="2">
    <source>
        <dbReference type="Pfam" id="PF24586"/>
    </source>
</evidence>
<evidence type="ECO:0000256" key="1">
    <source>
        <dbReference type="SAM" id="MobiDB-lite"/>
    </source>
</evidence>
<protein>
    <submittedName>
        <fullName evidence="6">Uncharacterized protein</fullName>
    </submittedName>
</protein>
<evidence type="ECO:0000259" key="4">
    <source>
        <dbReference type="Pfam" id="PF24588"/>
    </source>
</evidence>
<feature type="domain" description="DUF7611" evidence="2">
    <location>
        <begin position="594"/>
        <end position="749"/>
    </location>
</feature>
<feature type="compositionally biased region" description="Polar residues" evidence="1">
    <location>
        <begin position="340"/>
        <end position="355"/>
    </location>
</feature>
<keyword evidence="7" id="KW-1185">Reference proteome</keyword>
<dbReference type="EMBL" id="JAULSV010000001">
    <property type="protein sequence ID" value="KAK0657510.1"/>
    <property type="molecule type" value="Genomic_DNA"/>
</dbReference>
<dbReference type="Pfam" id="PF24589">
    <property type="entry name" value="DUF7614"/>
    <property type="match status" value="1"/>
</dbReference>
<feature type="region of interest" description="Disordered" evidence="1">
    <location>
        <begin position="158"/>
        <end position="182"/>
    </location>
</feature>
<feature type="domain" description="DUF7614" evidence="5">
    <location>
        <begin position="1044"/>
        <end position="1179"/>
    </location>
</feature>
<accession>A0AA39YU54</accession>
<feature type="compositionally biased region" description="Low complexity" evidence="1">
    <location>
        <begin position="278"/>
        <end position="293"/>
    </location>
</feature>